<evidence type="ECO:0000313" key="2">
    <source>
        <dbReference type="Proteomes" id="UP000886998"/>
    </source>
</evidence>
<reference evidence="1" key="1">
    <citation type="submission" date="2020-08" db="EMBL/GenBank/DDBJ databases">
        <title>Multicomponent nature underlies the extraordinary mechanical properties of spider dragline silk.</title>
        <authorList>
            <person name="Kono N."/>
            <person name="Nakamura H."/>
            <person name="Mori M."/>
            <person name="Yoshida Y."/>
            <person name="Ohtoshi R."/>
            <person name="Malay A.D."/>
            <person name="Moran D.A.P."/>
            <person name="Tomita M."/>
            <person name="Numata K."/>
            <person name="Arakawa K."/>
        </authorList>
    </citation>
    <scope>NUCLEOTIDE SEQUENCE</scope>
</reference>
<gene>
    <name evidence="1" type="ORF">TNIN_241111</name>
</gene>
<keyword evidence="2" id="KW-1185">Reference proteome</keyword>
<dbReference type="EMBL" id="BMAV01025511">
    <property type="protein sequence ID" value="GFS42040.1"/>
    <property type="molecule type" value="Genomic_DNA"/>
</dbReference>
<sequence>MIQDSRNHFLELGYGDSKYPIHFIELIYGKGVVQEKKNSSFKTTLETLERTVFAPVNHFETPSVHKNLKLNDLVLVDGNAKLKLLC</sequence>
<organism evidence="1 2">
    <name type="scientific">Trichonephila inaurata madagascariensis</name>
    <dbReference type="NCBI Taxonomy" id="2747483"/>
    <lineage>
        <taxon>Eukaryota</taxon>
        <taxon>Metazoa</taxon>
        <taxon>Ecdysozoa</taxon>
        <taxon>Arthropoda</taxon>
        <taxon>Chelicerata</taxon>
        <taxon>Arachnida</taxon>
        <taxon>Araneae</taxon>
        <taxon>Araneomorphae</taxon>
        <taxon>Entelegynae</taxon>
        <taxon>Araneoidea</taxon>
        <taxon>Nephilidae</taxon>
        <taxon>Trichonephila</taxon>
        <taxon>Trichonephila inaurata</taxon>
    </lineage>
</organism>
<proteinExistence type="predicted"/>
<dbReference type="Proteomes" id="UP000886998">
    <property type="component" value="Unassembled WGS sequence"/>
</dbReference>
<comment type="caution">
    <text evidence="1">The sequence shown here is derived from an EMBL/GenBank/DDBJ whole genome shotgun (WGS) entry which is preliminary data.</text>
</comment>
<name>A0A8X6IDX3_9ARAC</name>
<dbReference type="AlphaFoldDB" id="A0A8X6IDX3"/>
<accession>A0A8X6IDX3</accession>
<evidence type="ECO:0000313" key="1">
    <source>
        <dbReference type="EMBL" id="GFS42040.1"/>
    </source>
</evidence>
<protein>
    <submittedName>
        <fullName evidence="1">Uncharacterized protein</fullName>
    </submittedName>
</protein>